<evidence type="ECO:0000313" key="4">
    <source>
        <dbReference type="Proteomes" id="UP001385499"/>
    </source>
</evidence>
<dbReference type="EMBL" id="JBAKIA010000002">
    <property type="protein sequence ID" value="MEJ8473462.1"/>
    <property type="molecule type" value="Genomic_DNA"/>
</dbReference>
<protein>
    <submittedName>
        <fullName evidence="3">DUF2778 domain-containing protein</fullName>
    </submittedName>
</protein>
<dbReference type="RefSeq" id="WP_340273042.1">
    <property type="nucleotide sequence ID" value="NZ_JBAKIA010000002.1"/>
</dbReference>
<organism evidence="3 4">
    <name type="scientific">Roseibium algae</name>
    <dbReference type="NCBI Taxonomy" id="3123038"/>
    <lineage>
        <taxon>Bacteria</taxon>
        <taxon>Pseudomonadati</taxon>
        <taxon>Pseudomonadota</taxon>
        <taxon>Alphaproteobacteria</taxon>
        <taxon>Hyphomicrobiales</taxon>
        <taxon>Stappiaceae</taxon>
        <taxon>Roseibium</taxon>
    </lineage>
</organism>
<reference evidence="3 4" key="1">
    <citation type="submission" date="2024-02" db="EMBL/GenBank/DDBJ databases">
        <title>Roseibium algae sp. nov., isolated from marine alga (Grateloupia sp.), showing potential in myo-inositol conversion.</title>
        <authorList>
            <person name="Wang Y."/>
        </authorList>
    </citation>
    <scope>NUCLEOTIDE SEQUENCE [LARGE SCALE GENOMIC DNA]</scope>
    <source>
        <strain evidence="3 4">H3510</strain>
    </source>
</reference>
<proteinExistence type="predicted"/>
<comment type="caution">
    <text evidence="3">The sequence shown here is derived from an EMBL/GenBank/DDBJ whole genome shotgun (WGS) entry which is preliminary data.</text>
</comment>
<evidence type="ECO:0000313" key="3">
    <source>
        <dbReference type="EMBL" id="MEJ8473462.1"/>
    </source>
</evidence>
<name>A0ABU8TH36_9HYPH</name>
<accession>A0ABU8TH36</accession>
<feature type="domain" description="Tlde1" evidence="2">
    <location>
        <begin position="276"/>
        <end position="379"/>
    </location>
</feature>
<evidence type="ECO:0000259" key="2">
    <source>
        <dbReference type="Pfam" id="PF10908"/>
    </source>
</evidence>
<dbReference type="InterPro" id="IPR021225">
    <property type="entry name" value="Tlde1_dom"/>
</dbReference>
<sequence>MSKKLSNRLAVFGTVCLLAGGGGAYGLIHGLPSAPPIWSQDHARTEVAAPARNRTQVKARASAANKPPTPAEIALIVAEKMRQFKADNPQLNDTLAKQQRAEEMLVQAQEQQALARSALVAALATGAASNLAKDELRRRMNAGLLTGRLQSAEPGQPEVAVAIVEEDIQLQADGDEIAETQEVAVAVLETLPEAVPLPSKRPAVPRTQVASKPVKAKAATLAYASAEDPTNEKGGVFSGLSKVFSTSGKVRMPGRGSGIAVYDISAATVHMPDGTKLRAHSGIGKMRDNPRYTKVRNNGPTPPNIYTLRMRESLFYGVEAIRMTPLDRAAMHGRDGMLTHTNLLRGQIGSHGCVAFKDYAKFLKAFKAGKVRKMIVVPQIEELPTYMAAL</sequence>
<keyword evidence="4" id="KW-1185">Reference proteome</keyword>
<evidence type="ECO:0000256" key="1">
    <source>
        <dbReference type="SAM" id="MobiDB-lite"/>
    </source>
</evidence>
<dbReference type="Proteomes" id="UP001385499">
    <property type="component" value="Unassembled WGS sequence"/>
</dbReference>
<gene>
    <name evidence="3" type="ORF">V6575_05135</name>
</gene>
<dbReference type="Pfam" id="PF10908">
    <property type="entry name" value="Tlde1_dom"/>
    <property type="match status" value="1"/>
</dbReference>
<feature type="region of interest" description="Disordered" evidence="1">
    <location>
        <begin position="278"/>
        <end position="300"/>
    </location>
</feature>